<name>A0A6N6JDS5_9RHOB</name>
<keyword evidence="2" id="KW-0201">Cytochrome c-type biogenesis</keyword>
<evidence type="ECO:0000256" key="3">
    <source>
        <dbReference type="PROSITE-ProRule" id="PRU00339"/>
    </source>
</evidence>
<dbReference type="InterPro" id="IPR019734">
    <property type="entry name" value="TPR_rpt"/>
</dbReference>
<keyword evidence="3" id="KW-0802">TPR repeat</keyword>
<dbReference type="Pfam" id="PF13432">
    <property type="entry name" value="TPR_16"/>
    <property type="match status" value="1"/>
</dbReference>
<keyword evidence="6" id="KW-1185">Reference proteome</keyword>
<dbReference type="Pfam" id="PF13181">
    <property type="entry name" value="TPR_8"/>
    <property type="match status" value="1"/>
</dbReference>
<evidence type="ECO:0000256" key="1">
    <source>
        <dbReference type="ARBA" id="ARBA00004196"/>
    </source>
</evidence>
<accession>A0A6N6JDS5</accession>
<dbReference type="OrthoDB" id="9815847at2"/>
<dbReference type="NCBIfam" id="TIGR03142">
    <property type="entry name" value="cytochro_ccmI"/>
    <property type="match status" value="1"/>
</dbReference>
<gene>
    <name evidence="5" type="primary">cycH</name>
    <name evidence="5" type="ORF">KIN_10540</name>
</gene>
<protein>
    <submittedName>
        <fullName evidence="5">Cytochrome c-type biogenesis protein CycH</fullName>
    </submittedName>
</protein>
<dbReference type="AlphaFoldDB" id="A0A6N6JDS5"/>
<dbReference type="Gene3D" id="1.25.40.10">
    <property type="entry name" value="Tetratricopeptide repeat domain"/>
    <property type="match status" value="2"/>
</dbReference>
<dbReference type="Proteomes" id="UP000436822">
    <property type="component" value="Unassembled WGS sequence"/>
</dbReference>
<dbReference type="GO" id="GO:0030313">
    <property type="term" value="C:cell envelope"/>
    <property type="evidence" value="ECO:0007669"/>
    <property type="project" value="UniProtKB-SubCell"/>
</dbReference>
<dbReference type="GO" id="GO:0005886">
    <property type="term" value="C:plasma membrane"/>
    <property type="evidence" value="ECO:0007669"/>
    <property type="project" value="TreeGrafter"/>
</dbReference>
<evidence type="ECO:0000313" key="6">
    <source>
        <dbReference type="Proteomes" id="UP000436822"/>
    </source>
</evidence>
<sequence>MFWTLALLMAAVSAAFVLWPMRRADQVAVTRSESAMAIFKDQLAEVDRDAARGLISDIEAKAARTEIKRRMLATDEDSAKAQRTGGLWVIIATAALVPLGGAALYSVTGAPGTPSLAFADRGNEQQNRQELVELTARLSNRLSEDPEGGETRGWTLLASTYTNMGRYAEAAEAWSRIVERDDATSGTWSQYAEALIASEGGVVTQAAERAIEQAIALDPSNPAGTYYRAVALDQAGQTVDARQLLLDRVNSETQPQPWMEVFLREANRMGEMFGLEPVGLPDFPDAPRGPSQADIAAAQDMTSEEQRAFIRSMVDGLAARLEDEPNDLQGWLQLARAYMVLGERDNAREALQSASLLTTNLPEDDPRRQTVEQGLSELSP</sequence>
<dbReference type="InterPro" id="IPR011990">
    <property type="entry name" value="TPR-like_helical_dom_sf"/>
</dbReference>
<evidence type="ECO:0000256" key="2">
    <source>
        <dbReference type="ARBA" id="ARBA00022748"/>
    </source>
</evidence>
<dbReference type="EMBL" id="BLJE01000001">
    <property type="protein sequence ID" value="GFE63980.1"/>
    <property type="molecule type" value="Genomic_DNA"/>
</dbReference>
<comment type="caution">
    <text evidence="5">The sequence shown here is derived from an EMBL/GenBank/DDBJ whole genome shotgun (WGS) entry which is preliminary data.</text>
</comment>
<dbReference type="SUPFAM" id="SSF48452">
    <property type="entry name" value="TPR-like"/>
    <property type="match status" value="1"/>
</dbReference>
<feature type="compositionally biased region" description="Polar residues" evidence="4">
    <location>
        <begin position="371"/>
        <end position="380"/>
    </location>
</feature>
<dbReference type="PANTHER" id="PTHR47870">
    <property type="entry name" value="CYTOCHROME C-TYPE BIOGENESIS PROTEIN CCMH"/>
    <property type="match status" value="1"/>
</dbReference>
<reference evidence="5 6" key="1">
    <citation type="submission" date="2019-12" db="EMBL/GenBank/DDBJ databases">
        <title>Litoreibacter badius sp. nov., a novel bacteriochlorophyll a-containing bacterium in the genus Litoreibacter.</title>
        <authorList>
            <person name="Kanamuro M."/>
            <person name="Takabe Y."/>
            <person name="Mori K."/>
            <person name="Takaichi S."/>
            <person name="Hanada S."/>
        </authorList>
    </citation>
    <scope>NUCLEOTIDE SEQUENCE [LARGE SCALE GENOMIC DNA]</scope>
    <source>
        <strain evidence="5 6">K6</strain>
    </source>
</reference>
<comment type="subcellular location">
    <subcellularLocation>
        <location evidence="1">Cell envelope</location>
    </subcellularLocation>
</comment>
<evidence type="ECO:0000256" key="4">
    <source>
        <dbReference type="SAM" id="MobiDB-lite"/>
    </source>
</evidence>
<proteinExistence type="predicted"/>
<dbReference type="InterPro" id="IPR051263">
    <property type="entry name" value="C-type_cytochrome_biogenesis"/>
</dbReference>
<dbReference type="GO" id="GO:0017004">
    <property type="term" value="P:cytochrome complex assembly"/>
    <property type="evidence" value="ECO:0007669"/>
    <property type="project" value="UniProtKB-KW"/>
</dbReference>
<feature type="repeat" description="TPR" evidence="3">
    <location>
        <begin position="151"/>
        <end position="184"/>
    </location>
</feature>
<dbReference type="PANTHER" id="PTHR47870:SF1">
    <property type="entry name" value="CYTOCHROME C-TYPE BIOGENESIS PROTEIN CCMH"/>
    <property type="match status" value="1"/>
</dbReference>
<evidence type="ECO:0000313" key="5">
    <source>
        <dbReference type="EMBL" id="GFE63980.1"/>
    </source>
</evidence>
<dbReference type="RefSeq" id="WP_159804859.1">
    <property type="nucleotide sequence ID" value="NZ_BLJE01000001.1"/>
</dbReference>
<dbReference type="PROSITE" id="PS50005">
    <property type="entry name" value="TPR"/>
    <property type="match status" value="1"/>
</dbReference>
<dbReference type="InterPro" id="IPR017560">
    <property type="entry name" value="Cyt_c_biogenesis_CcmI"/>
</dbReference>
<dbReference type="SMART" id="SM00028">
    <property type="entry name" value="TPR"/>
    <property type="match status" value="2"/>
</dbReference>
<organism evidence="5 6">
    <name type="scientific">Litoreibacter roseus</name>
    <dbReference type="NCBI Taxonomy" id="2601869"/>
    <lineage>
        <taxon>Bacteria</taxon>
        <taxon>Pseudomonadati</taxon>
        <taxon>Pseudomonadota</taxon>
        <taxon>Alphaproteobacteria</taxon>
        <taxon>Rhodobacterales</taxon>
        <taxon>Roseobacteraceae</taxon>
        <taxon>Litoreibacter</taxon>
    </lineage>
</organism>
<feature type="region of interest" description="Disordered" evidence="4">
    <location>
        <begin position="360"/>
        <end position="380"/>
    </location>
</feature>